<dbReference type="EMBL" id="JBJJXI010000123">
    <property type="protein sequence ID" value="KAL3389612.1"/>
    <property type="molecule type" value="Genomic_DNA"/>
</dbReference>
<dbReference type="Gene3D" id="2.40.50.140">
    <property type="entry name" value="Nucleic acid-binding proteins"/>
    <property type="match status" value="1"/>
</dbReference>
<dbReference type="AlphaFoldDB" id="A0ABD2W9P8"/>
<keyword evidence="2" id="KW-1185">Reference proteome</keyword>
<sequence>MERERCLYDRVIMRIFSRFRGKVVCISLLQEHVIDGELRQSFTFDVKNKAGMRIRCTTHYDFANRCARVIKPGVVVSMRNIFVRSSQEWHLMGNRYEAVVNESARLRYVAVI</sequence>
<reference evidence="1 2" key="1">
    <citation type="journal article" date="2024" name="bioRxiv">
        <title>A reference genome for Trichogramma kaykai: A tiny desert-dwelling parasitoid wasp with competing sex-ratio distorters.</title>
        <authorList>
            <person name="Culotta J."/>
            <person name="Lindsey A.R."/>
        </authorList>
    </citation>
    <scope>NUCLEOTIDE SEQUENCE [LARGE SCALE GENOMIC DNA]</scope>
    <source>
        <strain evidence="1 2">KSX58</strain>
    </source>
</reference>
<gene>
    <name evidence="1" type="ORF">TKK_015811</name>
</gene>
<protein>
    <recommendedName>
        <fullName evidence="3">Galectin</fullName>
    </recommendedName>
</protein>
<name>A0ABD2W9P8_9HYME</name>
<dbReference type="Proteomes" id="UP001627154">
    <property type="component" value="Unassembled WGS sequence"/>
</dbReference>
<proteinExistence type="predicted"/>
<evidence type="ECO:0000313" key="1">
    <source>
        <dbReference type="EMBL" id="KAL3389612.1"/>
    </source>
</evidence>
<comment type="caution">
    <text evidence="1">The sequence shown here is derived from an EMBL/GenBank/DDBJ whole genome shotgun (WGS) entry which is preliminary data.</text>
</comment>
<accession>A0ABD2W9P8</accession>
<evidence type="ECO:0000313" key="2">
    <source>
        <dbReference type="Proteomes" id="UP001627154"/>
    </source>
</evidence>
<evidence type="ECO:0008006" key="3">
    <source>
        <dbReference type="Google" id="ProtNLM"/>
    </source>
</evidence>
<dbReference type="InterPro" id="IPR012340">
    <property type="entry name" value="NA-bd_OB-fold"/>
</dbReference>
<organism evidence="1 2">
    <name type="scientific">Trichogramma kaykai</name>
    <dbReference type="NCBI Taxonomy" id="54128"/>
    <lineage>
        <taxon>Eukaryota</taxon>
        <taxon>Metazoa</taxon>
        <taxon>Ecdysozoa</taxon>
        <taxon>Arthropoda</taxon>
        <taxon>Hexapoda</taxon>
        <taxon>Insecta</taxon>
        <taxon>Pterygota</taxon>
        <taxon>Neoptera</taxon>
        <taxon>Endopterygota</taxon>
        <taxon>Hymenoptera</taxon>
        <taxon>Apocrita</taxon>
        <taxon>Proctotrupomorpha</taxon>
        <taxon>Chalcidoidea</taxon>
        <taxon>Trichogrammatidae</taxon>
        <taxon>Trichogramma</taxon>
    </lineage>
</organism>